<evidence type="ECO:0000313" key="1">
    <source>
        <dbReference type="EMBL" id="KKT82480.1"/>
    </source>
</evidence>
<accession>A0A0G1KG34</accession>
<proteinExistence type="predicted"/>
<comment type="caution">
    <text evidence="1">The sequence shown here is derived from an EMBL/GenBank/DDBJ whole genome shotgun (WGS) entry which is preliminary data.</text>
</comment>
<protein>
    <submittedName>
        <fullName evidence="1">Uncharacterized protein</fullName>
    </submittedName>
</protein>
<evidence type="ECO:0000313" key="2">
    <source>
        <dbReference type="Proteomes" id="UP000034032"/>
    </source>
</evidence>
<gene>
    <name evidence="1" type="ORF">UW79_C0005G0005</name>
</gene>
<organism evidence="1 2">
    <name type="scientific">Candidatus Yanofskybacteria bacterium GW2011_GWA2_44_9</name>
    <dbReference type="NCBI Taxonomy" id="1619025"/>
    <lineage>
        <taxon>Bacteria</taxon>
        <taxon>Candidatus Yanofskyibacteriota</taxon>
    </lineage>
</organism>
<reference evidence="1 2" key="1">
    <citation type="journal article" date="2015" name="Nature">
        <title>rRNA introns, odd ribosomes, and small enigmatic genomes across a large radiation of phyla.</title>
        <authorList>
            <person name="Brown C.T."/>
            <person name="Hug L.A."/>
            <person name="Thomas B.C."/>
            <person name="Sharon I."/>
            <person name="Castelle C.J."/>
            <person name="Singh A."/>
            <person name="Wilkins M.J."/>
            <person name="Williams K.H."/>
            <person name="Banfield J.F."/>
        </authorList>
    </citation>
    <scope>NUCLEOTIDE SEQUENCE [LARGE SCALE GENOMIC DNA]</scope>
</reference>
<name>A0A0G1KG34_9BACT</name>
<dbReference type="EMBL" id="LCJR01000005">
    <property type="protein sequence ID" value="KKT82480.1"/>
    <property type="molecule type" value="Genomic_DNA"/>
</dbReference>
<dbReference type="AlphaFoldDB" id="A0A0G1KG34"/>
<sequence length="93" mass="10825">MILGPTRKVDPDSLTTEEREDFERFWDIIHRILLKKMDNAYRNAWEIILDGATAEEKQELSEIIEEFGKQGLVIVPKPLIEIDVVKLEPPTIH</sequence>
<dbReference type="Proteomes" id="UP000034032">
    <property type="component" value="Unassembled WGS sequence"/>
</dbReference>